<dbReference type="AlphaFoldDB" id="A0AA38R7H4"/>
<name>A0AA38R7H4_9PEZI</name>
<feature type="compositionally biased region" description="Acidic residues" evidence="1">
    <location>
        <begin position="102"/>
        <end position="111"/>
    </location>
</feature>
<organism evidence="2 3">
    <name type="scientific">Coniochaeta hoffmannii</name>
    <dbReference type="NCBI Taxonomy" id="91930"/>
    <lineage>
        <taxon>Eukaryota</taxon>
        <taxon>Fungi</taxon>
        <taxon>Dikarya</taxon>
        <taxon>Ascomycota</taxon>
        <taxon>Pezizomycotina</taxon>
        <taxon>Sordariomycetes</taxon>
        <taxon>Sordariomycetidae</taxon>
        <taxon>Coniochaetales</taxon>
        <taxon>Coniochaetaceae</taxon>
        <taxon>Coniochaeta</taxon>
    </lineage>
</organism>
<feature type="region of interest" description="Disordered" evidence="1">
    <location>
        <begin position="49"/>
        <end position="125"/>
    </location>
</feature>
<gene>
    <name evidence="2" type="ORF">NKR19_g10334</name>
</gene>
<sequence length="172" mass="18740">MTTLSMCSPETPSSARHSPGKLTIKLALWCLAMMAANGDSYIDYSYPAPNSWRRSDDGGNGGEDEDGGGGVDNLTSFSQAGTGVEENPPQELHTGYDKGAVNEDEDEDQDNGDSQTVPPTNTMRKPLLVKVKKHIIKRTLYFADSKGREVETKPSYSIAPAPILSHWNEHKL</sequence>
<dbReference type="Proteomes" id="UP001174691">
    <property type="component" value="Unassembled WGS sequence"/>
</dbReference>
<keyword evidence="3" id="KW-1185">Reference proteome</keyword>
<evidence type="ECO:0000313" key="3">
    <source>
        <dbReference type="Proteomes" id="UP001174691"/>
    </source>
</evidence>
<evidence type="ECO:0000313" key="2">
    <source>
        <dbReference type="EMBL" id="KAJ9129514.1"/>
    </source>
</evidence>
<comment type="caution">
    <text evidence="2">The sequence shown here is derived from an EMBL/GenBank/DDBJ whole genome shotgun (WGS) entry which is preliminary data.</text>
</comment>
<dbReference type="EMBL" id="JANBVN010000331">
    <property type="protein sequence ID" value="KAJ9129514.1"/>
    <property type="molecule type" value="Genomic_DNA"/>
</dbReference>
<evidence type="ECO:0000256" key="1">
    <source>
        <dbReference type="SAM" id="MobiDB-lite"/>
    </source>
</evidence>
<accession>A0AA38R7H4</accession>
<feature type="compositionally biased region" description="Polar residues" evidence="1">
    <location>
        <begin position="112"/>
        <end position="123"/>
    </location>
</feature>
<reference evidence="2" key="1">
    <citation type="submission" date="2022-07" db="EMBL/GenBank/DDBJ databases">
        <title>Fungi with potential for degradation of polypropylene.</title>
        <authorList>
            <person name="Gostincar C."/>
        </authorList>
    </citation>
    <scope>NUCLEOTIDE SEQUENCE</scope>
    <source>
        <strain evidence="2">EXF-13287</strain>
    </source>
</reference>
<protein>
    <submittedName>
        <fullName evidence="2">Uncharacterized protein</fullName>
    </submittedName>
</protein>
<proteinExistence type="predicted"/>